<sequence length="471" mass="50224">MRRPVLSRSSFSRASLSMNRRSLLRTACSGSALAVLGGCSLFEDDKKPPLAGHRVDVLSTGAGLTVDRDDHTPINLGPVQPVREWLQEGGRPSHVSVNASWNGPDLAWSQTIGAPTDPSSFLSMIAIMPTNRGAIQSPPVIGNGHLYTTDAQGVVKAWTWPERRLVWTRQPASSASRSTNIGGGLALDGDTLYIVDGVAQALAVEALTGKVKWRVSTGTPGRSAPTIAEGLMVFGTIDERLIALNANTGHQAWAYQATASDTVIFGQSAPAFVDGVILAGFGSGDLVALRAASGEMVWSDSLGGTNGMGAMLDFSCIRGAPVIKDGTAYAVSMSRVLVAIDMRSGRRLWEREVSGQSPLAICGDWMYVLSTDQQIACLDRLSGHVRWITQLRRFIREDVEKDAIAWVGPLLVNGKLVCFSTFPKEGMAVVNAVTGKLELTRKTVAPCQVQPIVCDGHVLSLSQDAVLRAYG</sequence>
<proteinExistence type="predicted"/>
<dbReference type="OrthoDB" id="5290752at2"/>
<comment type="caution">
    <text evidence="2">The sequence shown here is derived from an EMBL/GenBank/DDBJ whole genome shotgun (WGS) entry which is preliminary data.</text>
</comment>
<dbReference type="PANTHER" id="PTHR34512:SF30">
    <property type="entry name" value="OUTER MEMBRANE PROTEIN ASSEMBLY FACTOR BAMB"/>
    <property type="match status" value="1"/>
</dbReference>
<dbReference type="PANTHER" id="PTHR34512">
    <property type="entry name" value="CELL SURFACE PROTEIN"/>
    <property type="match status" value="1"/>
</dbReference>
<dbReference type="InterPro" id="IPR011047">
    <property type="entry name" value="Quinoprotein_ADH-like_sf"/>
</dbReference>
<gene>
    <name evidence="2" type="ORF">AD945_16210</name>
</gene>
<dbReference type="Gene3D" id="2.130.10.10">
    <property type="entry name" value="YVTN repeat-like/Quinoprotein amine dehydrogenase"/>
    <property type="match status" value="1"/>
</dbReference>
<evidence type="ECO:0000313" key="2">
    <source>
        <dbReference type="EMBL" id="KXV45741.1"/>
    </source>
</evidence>
<reference evidence="2 3" key="1">
    <citation type="submission" date="2015-06" db="EMBL/GenBank/DDBJ databases">
        <title>Improved classification and identification of acetic acid bacteria using matrix-assisted laser desorption/ionization time-of-flight mass spectrometry; Gluconobacter nephelii and Gluconobacter uchimurae are later heterotypic synonyms of Gluconobacter japonicus and Gluconobacter oxydans, respectively.</title>
        <authorList>
            <person name="Li L."/>
            <person name="Cleenwerck I."/>
            <person name="De Vuyst L."/>
            <person name="Vandamme P."/>
        </authorList>
    </citation>
    <scope>NUCLEOTIDE SEQUENCE [LARGE SCALE GENOMIC DNA]</scope>
    <source>
        <strain evidence="2 3">LMG 1768</strain>
    </source>
</reference>
<feature type="domain" description="Pyrrolo-quinoline quinone repeat" evidence="1">
    <location>
        <begin position="179"/>
        <end position="389"/>
    </location>
</feature>
<dbReference type="Pfam" id="PF13360">
    <property type="entry name" value="PQQ_2"/>
    <property type="match status" value="1"/>
</dbReference>
<dbReference type="RefSeq" id="WP_062110416.1">
    <property type="nucleotide sequence ID" value="NZ_LHZR01000114.1"/>
</dbReference>
<dbReference type="InterPro" id="IPR002372">
    <property type="entry name" value="PQQ_rpt_dom"/>
</dbReference>
<dbReference type="PATRIC" id="fig|318683.6.peg.139"/>
<dbReference type="InterPro" id="IPR015943">
    <property type="entry name" value="WD40/YVTN_repeat-like_dom_sf"/>
</dbReference>
<name>A0A149TE54_9PROT</name>
<protein>
    <submittedName>
        <fullName evidence="2">Dehydrogenase</fullName>
    </submittedName>
</protein>
<dbReference type="AlphaFoldDB" id="A0A149TE54"/>
<dbReference type="Proteomes" id="UP000075636">
    <property type="component" value="Unassembled WGS sequence"/>
</dbReference>
<dbReference type="SUPFAM" id="SSF50998">
    <property type="entry name" value="Quinoprotein alcohol dehydrogenase-like"/>
    <property type="match status" value="1"/>
</dbReference>
<dbReference type="STRING" id="318683.A0U94_03960"/>
<organism evidence="2 3">
    <name type="scientific">Gluconobacter albidus</name>
    <dbReference type="NCBI Taxonomy" id="318683"/>
    <lineage>
        <taxon>Bacteria</taxon>
        <taxon>Pseudomonadati</taxon>
        <taxon>Pseudomonadota</taxon>
        <taxon>Alphaproteobacteria</taxon>
        <taxon>Acetobacterales</taxon>
        <taxon>Acetobacteraceae</taxon>
        <taxon>Gluconobacter</taxon>
    </lineage>
</organism>
<evidence type="ECO:0000259" key="1">
    <source>
        <dbReference type="Pfam" id="PF13360"/>
    </source>
</evidence>
<dbReference type="InterPro" id="IPR018391">
    <property type="entry name" value="PQQ_b-propeller_rpt"/>
</dbReference>
<dbReference type="SMART" id="SM00564">
    <property type="entry name" value="PQQ"/>
    <property type="match status" value="5"/>
</dbReference>
<dbReference type="EMBL" id="LHZR01000114">
    <property type="protein sequence ID" value="KXV45741.1"/>
    <property type="molecule type" value="Genomic_DNA"/>
</dbReference>
<evidence type="ECO:0000313" key="3">
    <source>
        <dbReference type="Proteomes" id="UP000075636"/>
    </source>
</evidence>
<accession>A0A149TE54</accession>